<feature type="domain" description="Methyltransferase type 11" evidence="1">
    <location>
        <begin position="29"/>
        <end position="78"/>
    </location>
</feature>
<dbReference type="InterPro" id="IPR013216">
    <property type="entry name" value="Methyltransf_11"/>
</dbReference>
<proteinExistence type="predicted"/>
<dbReference type="Proteomes" id="UP000177197">
    <property type="component" value="Unassembled WGS sequence"/>
</dbReference>
<reference evidence="2 3" key="1">
    <citation type="journal article" date="2016" name="Nat. Commun.">
        <title>Thousands of microbial genomes shed light on interconnected biogeochemical processes in an aquifer system.</title>
        <authorList>
            <person name="Anantharaman K."/>
            <person name="Brown C.T."/>
            <person name="Hug L.A."/>
            <person name="Sharon I."/>
            <person name="Castelle C.J."/>
            <person name="Probst A.J."/>
            <person name="Thomas B.C."/>
            <person name="Singh A."/>
            <person name="Wilkins M.J."/>
            <person name="Karaoz U."/>
            <person name="Brodie E.L."/>
            <person name="Williams K.H."/>
            <person name="Hubbard S.S."/>
            <person name="Banfield J.F."/>
        </authorList>
    </citation>
    <scope>NUCLEOTIDE SEQUENCE [LARGE SCALE GENOMIC DNA]</scope>
</reference>
<keyword evidence="2" id="KW-0808">Transferase</keyword>
<dbReference type="SUPFAM" id="SSF53335">
    <property type="entry name" value="S-adenosyl-L-methionine-dependent methyltransferases"/>
    <property type="match status" value="1"/>
</dbReference>
<dbReference type="GO" id="GO:0032259">
    <property type="term" value="P:methylation"/>
    <property type="evidence" value="ECO:0007669"/>
    <property type="project" value="UniProtKB-KW"/>
</dbReference>
<evidence type="ECO:0000259" key="1">
    <source>
        <dbReference type="Pfam" id="PF08241"/>
    </source>
</evidence>
<dbReference type="Gene3D" id="3.40.50.150">
    <property type="entry name" value="Vaccinia Virus protein VP39"/>
    <property type="match status" value="1"/>
</dbReference>
<accession>A0A1F5CD50</accession>
<evidence type="ECO:0000313" key="3">
    <source>
        <dbReference type="Proteomes" id="UP000177197"/>
    </source>
</evidence>
<gene>
    <name evidence="2" type="ORF">A3I30_01755</name>
</gene>
<evidence type="ECO:0000313" key="2">
    <source>
        <dbReference type="EMBL" id="OGD40784.1"/>
    </source>
</evidence>
<keyword evidence="2" id="KW-0489">Methyltransferase</keyword>
<dbReference type="EMBL" id="MEYV01000001">
    <property type="protein sequence ID" value="OGD40784.1"/>
    <property type="molecule type" value="Genomic_DNA"/>
</dbReference>
<organism evidence="2 3">
    <name type="scientific">Candidatus Azambacteria bacterium RIFCSPLOWO2_02_FULL_44_14</name>
    <dbReference type="NCBI Taxonomy" id="1797306"/>
    <lineage>
        <taxon>Bacteria</taxon>
        <taxon>Candidatus Azamiibacteriota</taxon>
    </lineage>
</organism>
<sequence>MKLHLGCWKRNIPGFTNVDICDLPHVHHRRSAEDLSVFPTNSAELIYASHVFEYFDRQEAEKVLREWHRVLVPGGTLRIAVPDFSALIKVYKKYGNLEKILGPLYGRMAVAAKKGEKIIYHKTVYDFKSLKALLESSGFKNARRYDWKKTIHKDYDDHSQAYVPHMDKERGLLISLNVEAKK</sequence>
<dbReference type="GO" id="GO:0008757">
    <property type="term" value="F:S-adenosylmethionine-dependent methyltransferase activity"/>
    <property type="evidence" value="ECO:0007669"/>
    <property type="project" value="InterPro"/>
</dbReference>
<dbReference type="Pfam" id="PF08241">
    <property type="entry name" value="Methyltransf_11"/>
    <property type="match status" value="1"/>
</dbReference>
<dbReference type="AlphaFoldDB" id="A0A1F5CD50"/>
<protein>
    <submittedName>
        <fullName evidence="2">Methyltransferase</fullName>
    </submittedName>
</protein>
<dbReference type="InterPro" id="IPR029063">
    <property type="entry name" value="SAM-dependent_MTases_sf"/>
</dbReference>
<comment type="caution">
    <text evidence="2">The sequence shown here is derived from an EMBL/GenBank/DDBJ whole genome shotgun (WGS) entry which is preliminary data.</text>
</comment>
<name>A0A1F5CD50_9BACT</name>